<gene>
    <name evidence="2" type="primary">A02g505640.1_BraROA</name>
    <name evidence="1" type="synonym">A02g505590.1_BraROA</name>
    <name evidence="1" type="ORF">IGI04_006729</name>
    <name evidence="2" type="ORF">IGI04_006734</name>
</gene>
<evidence type="ECO:0000313" key="3">
    <source>
        <dbReference type="Proteomes" id="UP000823674"/>
    </source>
</evidence>
<protein>
    <submittedName>
        <fullName evidence="2">Uncharacterized protein</fullName>
    </submittedName>
</protein>
<dbReference type="Proteomes" id="UP000823674">
    <property type="component" value="Chromosome A02"/>
</dbReference>
<comment type="caution">
    <text evidence="2">The sequence shown here is derived from an EMBL/GenBank/DDBJ whole genome shotgun (WGS) entry which is preliminary data.</text>
</comment>
<sequence>MDSGDSPQMDTTVQKDINGCIDNIEKVGLDWVQARADARDQIFKAKCYKIDEILTKSRDDLIQSLREKVAADRAVKDADIAEKTALLNSVLGPMEQVRDSMPNP</sequence>
<evidence type="ECO:0000313" key="1">
    <source>
        <dbReference type="EMBL" id="KAG5410410.1"/>
    </source>
</evidence>
<organism evidence="2 3">
    <name type="scientific">Brassica rapa subsp. trilocularis</name>
    <dbReference type="NCBI Taxonomy" id="1813537"/>
    <lineage>
        <taxon>Eukaryota</taxon>
        <taxon>Viridiplantae</taxon>
        <taxon>Streptophyta</taxon>
        <taxon>Embryophyta</taxon>
        <taxon>Tracheophyta</taxon>
        <taxon>Spermatophyta</taxon>
        <taxon>Magnoliopsida</taxon>
        <taxon>eudicotyledons</taxon>
        <taxon>Gunneridae</taxon>
        <taxon>Pentapetalae</taxon>
        <taxon>rosids</taxon>
        <taxon>malvids</taxon>
        <taxon>Brassicales</taxon>
        <taxon>Brassicaceae</taxon>
        <taxon>Brassiceae</taxon>
        <taxon>Brassica</taxon>
    </lineage>
</organism>
<dbReference type="EMBL" id="JADBGQ010000002">
    <property type="protein sequence ID" value="KAG5410410.1"/>
    <property type="molecule type" value="Genomic_DNA"/>
</dbReference>
<proteinExistence type="predicted"/>
<accession>A0ABQ7NHS3</accession>
<dbReference type="EMBL" id="JADBGQ010000002">
    <property type="protein sequence ID" value="KAG5410415.1"/>
    <property type="molecule type" value="Genomic_DNA"/>
</dbReference>
<evidence type="ECO:0000313" key="2">
    <source>
        <dbReference type="EMBL" id="KAG5410415.1"/>
    </source>
</evidence>
<keyword evidence="3" id="KW-1185">Reference proteome</keyword>
<reference evidence="2 3" key="1">
    <citation type="submission" date="2021-03" db="EMBL/GenBank/DDBJ databases">
        <authorList>
            <person name="King G.J."/>
            <person name="Bancroft I."/>
            <person name="Baten A."/>
            <person name="Bloomfield J."/>
            <person name="Borpatragohain P."/>
            <person name="He Z."/>
            <person name="Irish N."/>
            <person name="Irwin J."/>
            <person name="Liu K."/>
            <person name="Mauleon R.P."/>
            <person name="Moore J."/>
            <person name="Morris R."/>
            <person name="Ostergaard L."/>
            <person name="Wang B."/>
            <person name="Wells R."/>
        </authorList>
    </citation>
    <scope>NUCLEOTIDE SEQUENCE [LARGE SCALE GENOMIC DNA]</scope>
    <source>
        <strain evidence="2">R-o-18</strain>
        <tissue evidence="2">Leaf</tissue>
    </source>
</reference>
<name>A0ABQ7NHS3_BRACM</name>